<dbReference type="PROSITE" id="PS50222">
    <property type="entry name" value="EF_HAND_2"/>
    <property type="match status" value="3"/>
</dbReference>
<dbReference type="PANTHER" id="PTHR10891">
    <property type="entry name" value="EF-HAND CALCIUM-BINDING DOMAIN CONTAINING PROTEIN"/>
    <property type="match status" value="1"/>
</dbReference>
<dbReference type="AlphaFoldDB" id="A0A1S4CBY2"/>
<dbReference type="SMART" id="SM00054">
    <property type="entry name" value="EFh"/>
    <property type="match status" value="3"/>
</dbReference>
<keyword evidence="3" id="KW-0106">Calcium</keyword>
<gene>
    <name evidence="6" type="primary">LOC107817356</name>
</gene>
<keyword evidence="2" id="KW-0677">Repeat</keyword>
<dbReference type="Pfam" id="PF13202">
    <property type="entry name" value="EF-hand_5"/>
    <property type="match status" value="1"/>
</dbReference>
<keyword evidence="1" id="KW-0479">Metal-binding</keyword>
<proteinExistence type="predicted"/>
<dbReference type="InterPro" id="IPR002048">
    <property type="entry name" value="EF_hand_dom"/>
</dbReference>
<evidence type="ECO:0000256" key="1">
    <source>
        <dbReference type="ARBA" id="ARBA00022723"/>
    </source>
</evidence>
<dbReference type="SUPFAM" id="SSF47473">
    <property type="entry name" value="EF-hand"/>
    <property type="match status" value="1"/>
</dbReference>
<dbReference type="CDD" id="cd00051">
    <property type="entry name" value="EFh"/>
    <property type="match status" value="1"/>
</dbReference>
<feature type="domain" description="EF-hand" evidence="4">
    <location>
        <begin position="118"/>
        <end position="150"/>
    </location>
</feature>
<dbReference type="FunFam" id="1.10.238.10:FF:000001">
    <property type="entry name" value="Calmodulin 1"/>
    <property type="match status" value="1"/>
</dbReference>
<dbReference type="GO" id="GO:0005509">
    <property type="term" value="F:calcium ion binding"/>
    <property type="evidence" value="ECO:0000318"/>
    <property type="project" value="GO_Central"/>
</dbReference>
<dbReference type="SMR" id="A0A1S4CBY2"/>
<sequence length="150" mass="17096">MSPINSINLPRIFSKLDNNGDGLVSLNELKGFLDTIGINSSQEELELLVGKTSLDSIDFFLFYDAITKAYIKESKRENIFLENDLQKVFRVFDLNGDGFISCEELQSALSRLGLWDEQCGKDCMSMINVYDTNSDGKLDFEEFKDMMFDN</sequence>
<accession>A0A1S4CBY2</accession>
<feature type="domain" description="EF-hand" evidence="4">
    <location>
        <begin position="4"/>
        <end position="39"/>
    </location>
</feature>
<dbReference type="InterPro" id="IPR011992">
    <property type="entry name" value="EF-hand-dom_pair"/>
</dbReference>
<evidence type="ECO:0000259" key="4">
    <source>
        <dbReference type="PROSITE" id="PS50222"/>
    </source>
</evidence>
<keyword evidence="5" id="KW-1185">Reference proteome</keyword>
<dbReference type="OrthoDB" id="26525at2759"/>
<dbReference type="PaxDb" id="4097-A0A1S4CBY2"/>
<evidence type="ECO:0000256" key="2">
    <source>
        <dbReference type="ARBA" id="ARBA00022737"/>
    </source>
</evidence>
<dbReference type="RefSeq" id="XP_016498645.1">
    <property type="nucleotide sequence ID" value="XM_016643159.2"/>
</dbReference>
<dbReference type="GeneID" id="107817356"/>
<feature type="domain" description="EF-hand" evidence="4">
    <location>
        <begin position="80"/>
        <end position="115"/>
    </location>
</feature>
<dbReference type="RefSeq" id="XP_016498645.1">
    <property type="nucleotide sequence ID" value="XM_016643159.1"/>
</dbReference>
<dbReference type="PROSITE" id="PS00018">
    <property type="entry name" value="EF_HAND_1"/>
    <property type="match status" value="3"/>
</dbReference>
<organism evidence="5 6">
    <name type="scientific">Nicotiana tabacum</name>
    <name type="common">Common tobacco</name>
    <dbReference type="NCBI Taxonomy" id="4097"/>
    <lineage>
        <taxon>Eukaryota</taxon>
        <taxon>Viridiplantae</taxon>
        <taxon>Streptophyta</taxon>
        <taxon>Embryophyta</taxon>
        <taxon>Tracheophyta</taxon>
        <taxon>Spermatophyta</taxon>
        <taxon>Magnoliopsida</taxon>
        <taxon>eudicotyledons</taxon>
        <taxon>Gunneridae</taxon>
        <taxon>Pentapetalae</taxon>
        <taxon>asterids</taxon>
        <taxon>lamiids</taxon>
        <taxon>Solanales</taxon>
        <taxon>Solanaceae</taxon>
        <taxon>Nicotianoideae</taxon>
        <taxon>Nicotianeae</taxon>
        <taxon>Nicotiana</taxon>
    </lineage>
</organism>
<dbReference type="STRING" id="4097.A0A1S4CBY2"/>
<evidence type="ECO:0000256" key="3">
    <source>
        <dbReference type="ARBA" id="ARBA00022837"/>
    </source>
</evidence>
<evidence type="ECO:0000313" key="5">
    <source>
        <dbReference type="Proteomes" id="UP000790787"/>
    </source>
</evidence>
<reference evidence="6" key="2">
    <citation type="submission" date="2025-08" db="UniProtKB">
        <authorList>
            <consortium name="RefSeq"/>
        </authorList>
    </citation>
    <scope>IDENTIFICATION</scope>
    <source>
        <tissue evidence="6">Leaf</tissue>
    </source>
</reference>
<dbReference type="Gene3D" id="1.10.238.10">
    <property type="entry name" value="EF-hand"/>
    <property type="match status" value="2"/>
</dbReference>
<dbReference type="InterPro" id="IPR039647">
    <property type="entry name" value="EF_hand_pair_protein_CML-like"/>
</dbReference>
<dbReference type="KEGG" id="nta:107817356"/>
<reference evidence="5" key="1">
    <citation type="journal article" date="2014" name="Nat. Commun.">
        <title>The tobacco genome sequence and its comparison with those of tomato and potato.</title>
        <authorList>
            <person name="Sierro N."/>
            <person name="Battey J.N."/>
            <person name="Ouadi S."/>
            <person name="Bakaher N."/>
            <person name="Bovet L."/>
            <person name="Willig A."/>
            <person name="Goepfert S."/>
            <person name="Peitsch M.C."/>
            <person name="Ivanov N.V."/>
        </authorList>
    </citation>
    <scope>NUCLEOTIDE SEQUENCE [LARGE SCALE GENOMIC DNA]</scope>
</reference>
<name>A0A1S4CBY2_TOBAC</name>
<protein>
    <submittedName>
        <fullName evidence="6">Calcium-binding protein CML44</fullName>
    </submittedName>
</protein>
<dbReference type="Pfam" id="PF13499">
    <property type="entry name" value="EF-hand_7"/>
    <property type="match status" value="1"/>
</dbReference>
<dbReference type="OMA" id="TFQTRNT"/>
<dbReference type="InterPro" id="IPR018247">
    <property type="entry name" value="EF_Hand_1_Ca_BS"/>
</dbReference>
<dbReference type="Proteomes" id="UP000790787">
    <property type="component" value="Chromosome 12"/>
</dbReference>
<evidence type="ECO:0000313" key="6">
    <source>
        <dbReference type="RefSeq" id="XP_016498645.1"/>
    </source>
</evidence>